<evidence type="ECO:0000259" key="1">
    <source>
        <dbReference type="Pfam" id="PF02350"/>
    </source>
</evidence>
<protein>
    <recommendedName>
        <fullName evidence="1">UDP-N-acetylglucosamine 2-epimerase domain-containing protein</fullName>
    </recommendedName>
</protein>
<dbReference type="Pfam" id="PF02350">
    <property type="entry name" value="Epimerase_2"/>
    <property type="match status" value="1"/>
</dbReference>
<sequence length="241" mass="26839">SDLAKSIGRGILGFTECLIKDTPDIVIVFGDRIEPFAAAISASTMNIIVAHINGGDNGFGDIDNNIRHAITKFAHLHFTASKKSMTRVLKLGEEDWRVFQVGALALDTILKENFLSKDELQKKYNLFDLPYILVSYHPATIEWEEAESQMRLVMKAIITITDQEKLGIVITYPNAYPGGYQIIKIIKEFSLQNKNIMIFENFPHVDYTSLMANSRVLVGNSSSGIIEAPSLGVPYVCIRAN</sequence>
<dbReference type="GO" id="GO:0006047">
    <property type="term" value="P:UDP-N-acetylglucosamine metabolic process"/>
    <property type="evidence" value="ECO:0007669"/>
    <property type="project" value="InterPro"/>
</dbReference>
<dbReference type="GO" id="GO:0004553">
    <property type="term" value="F:hydrolase activity, hydrolyzing O-glycosyl compounds"/>
    <property type="evidence" value="ECO:0007669"/>
    <property type="project" value="InterPro"/>
</dbReference>
<dbReference type="InterPro" id="IPR020004">
    <property type="entry name" value="UDP-GlcNAc_Epase"/>
</dbReference>
<name>X0WK02_9ZZZZ</name>
<dbReference type="EMBL" id="BARS01049255">
    <property type="protein sequence ID" value="GAG30955.1"/>
    <property type="molecule type" value="Genomic_DNA"/>
</dbReference>
<dbReference type="NCBIfam" id="TIGR03568">
    <property type="entry name" value="NeuC_NnaA"/>
    <property type="match status" value="1"/>
</dbReference>
<gene>
    <name evidence="2" type="ORF">S01H1_73698</name>
</gene>
<dbReference type="PANTHER" id="PTHR43174:SF3">
    <property type="entry name" value="UDP-N-ACETYLGLUCOSAMINE 2-EPIMERASE"/>
    <property type="match status" value="1"/>
</dbReference>
<feature type="non-terminal residue" evidence="2">
    <location>
        <position position="241"/>
    </location>
</feature>
<feature type="domain" description="UDP-N-acetylglucosamine 2-epimerase" evidence="1">
    <location>
        <begin position="2"/>
        <end position="240"/>
    </location>
</feature>
<comment type="caution">
    <text evidence="2">The sequence shown here is derived from an EMBL/GenBank/DDBJ whole genome shotgun (WGS) entry which is preliminary data.</text>
</comment>
<accession>X0WK02</accession>
<dbReference type="AlphaFoldDB" id="X0WK02"/>
<dbReference type="SUPFAM" id="SSF53756">
    <property type="entry name" value="UDP-Glycosyltransferase/glycogen phosphorylase"/>
    <property type="match status" value="1"/>
</dbReference>
<dbReference type="Gene3D" id="3.40.50.2000">
    <property type="entry name" value="Glycogen Phosphorylase B"/>
    <property type="match status" value="2"/>
</dbReference>
<dbReference type="InterPro" id="IPR029767">
    <property type="entry name" value="WecB-like"/>
</dbReference>
<organism evidence="2">
    <name type="scientific">marine sediment metagenome</name>
    <dbReference type="NCBI Taxonomy" id="412755"/>
    <lineage>
        <taxon>unclassified sequences</taxon>
        <taxon>metagenomes</taxon>
        <taxon>ecological metagenomes</taxon>
    </lineage>
</organism>
<dbReference type="PANTHER" id="PTHR43174">
    <property type="entry name" value="UDP-N-ACETYLGLUCOSAMINE 2-EPIMERASE"/>
    <property type="match status" value="1"/>
</dbReference>
<proteinExistence type="predicted"/>
<evidence type="ECO:0000313" key="2">
    <source>
        <dbReference type="EMBL" id="GAG30955.1"/>
    </source>
</evidence>
<reference evidence="2" key="1">
    <citation type="journal article" date="2014" name="Front. Microbiol.">
        <title>High frequency of phylogenetically diverse reductive dehalogenase-homologous genes in deep subseafloor sedimentary metagenomes.</title>
        <authorList>
            <person name="Kawai M."/>
            <person name="Futagami T."/>
            <person name="Toyoda A."/>
            <person name="Takaki Y."/>
            <person name="Nishi S."/>
            <person name="Hori S."/>
            <person name="Arai W."/>
            <person name="Tsubouchi T."/>
            <person name="Morono Y."/>
            <person name="Uchiyama I."/>
            <person name="Ito T."/>
            <person name="Fujiyama A."/>
            <person name="Inagaki F."/>
            <person name="Takami H."/>
        </authorList>
    </citation>
    <scope>NUCLEOTIDE SEQUENCE</scope>
    <source>
        <strain evidence="2">Expedition CK06-06</strain>
    </source>
</reference>
<feature type="non-terminal residue" evidence="2">
    <location>
        <position position="1"/>
    </location>
</feature>
<dbReference type="InterPro" id="IPR003331">
    <property type="entry name" value="UDP_GlcNAc_Epimerase_2_dom"/>
</dbReference>